<dbReference type="SUPFAM" id="SSF52540">
    <property type="entry name" value="P-loop containing nucleoside triphosphate hydrolases"/>
    <property type="match status" value="1"/>
</dbReference>
<dbReference type="PANTHER" id="PTHR32071">
    <property type="entry name" value="TRANSCRIPTIONAL REGULATORY PROTEIN"/>
    <property type="match status" value="1"/>
</dbReference>
<dbReference type="Proteomes" id="UP000178735">
    <property type="component" value="Unassembled WGS sequence"/>
</dbReference>
<dbReference type="Gene3D" id="1.10.10.60">
    <property type="entry name" value="Homeodomain-like"/>
    <property type="match status" value="1"/>
</dbReference>
<dbReference type="InterPro" id="IPR002197">
    <property type="entry name" value="HTH_Fis"/>
</dbReference>
<dbReference type="SMART" id="SM00382">
    <property type="entry name" value="AAA"/>
    <property type="match status" value="1"/>
</dbReference>
<evidence type="ECO:0000256" key="7">
    <source>
        <dbReference type="PROSITE-ProRule" id="PRU00169"/>
    </source>
</evidence>
<evidence type="ECO:0008006" key="12">
    <source>
        <dbReference type="Google" id="ProtNLM"/>
    </source>
</evidence>
<dbReference type="Gene3D" id="3.40.50.300">
    <property type="entry name" value="P-loop containing nucleotide triphosphate hydrolases"/>
    <property type="match status" value="1"/>
</dbReference>
<dbReference type="Pfam" id="PF00158">
    <property type="entry name" value="Sigma54_activat"/>
    <property type="match status" value="1"/>
</dbReference>
<dbReference type="InterPro" id="IPR025662">
    <property type="entry name" value="Sigma_54_int_dom_ATP-bd_1"/>
</dbReference>
<dbReference type="GO" id="GO:0005524">
    <property type="term" value="F:ATP binding"/>
    <property type="evidence" value="ECO:0007669"/>
    <property type="project" value="UniProtKB-KW"/>
</dbReference>
<evidence type="ECO:0000313" key="11">
    <source>
        <dbReference type="Proteomes" id="UP000178735"/>
    </source>
</evidence>
<dbReference type="InterPro" id="IPR025944">
    <property type="entry name" value="Sigma_54_int_dom_CS"/>
</dbReference>
<dbReference type="InterPro" id="IPR011006">
    <property type="entry name" value="CheY-like_superfamily"/>
</dbReference>
<keyword evidence="1 7" id="KW-0597">Phosphoprotein</keyword>
<dbReference type="InterPro" id="IPR002078">
    <property type="entry name" value="Sigma_54_int"/>
</dbReference>
<sequence length="488" mass="55189">MKNILIVDDEKLLRWSLSTELKELGFNVYSHEFAEEGYKLFKEKAIDICVLDIRLPDYSGIELLRKIKQAQPDTYVIMITAFAEVETAVEALKLGAFDYLIKPFSLEKLKHLINKIIETNELKKENTFLKQKEQKHFQQERMLSEDPEMLKIFELINKLADIPISTVIITGETGTGKSLIARSIHYKGLRQSKPFVEINCSAISESLLESELFGHEKGAFTNAIVQKKGLVEIADGGTLFLDEIGEMSMPLQSKLLKVIEDKIFKRVGGIKDISVDAQIIAATNKDLQKEIKDGKFREDLFFRLNVIPIHIPPLRERVDDIIALSDHFIKHYNFVFKKTVEKLSDEAGILMKSYLWPGNVRELKNVIERTILLENCQVIAPEHLHLRSAAGHSRPDSLSARAGKAVSAAQLADFDITIEKKGLDLDLLLTAIEKKIIQKALEATNNNQSQTAKLLNLNRDTFRYKMKKLEIMTPAQAADEAAADGTES</sequence>
<dbReference type="SMART" id="SM00448">
    <property type="entry name" value="REC"/>
    <property type="match status" value="1"/>
</dbReference>
<evidence type="ECO:0000259" key="8">
    <source>
        <dbReference type="PROSITE" id="PS50045"/>
    </source>
</evidence>
<feature type="modified residue" description="4-aspartylphosphate" evidence="7">
    <location>
        <position position="52"/>
    </location>
</feature>
<dbReference type="InterPro" id="IPR003593">
    <property type="entry name" value="AAA+_ATPase"/>
</dbReference>
<evidence type="ECO:0000256" key="4">
    <source>
        <dbReference type="ARBA" id="ARBA00023015"/>
    </source>
</evidence>
<dbReference type="PANTHER" id="PTHR32071:SF113">
    <property type="entry name" value="ALGINATE BIOSYNTHESIS TRANSCRIPTIONAL REGULATORY PROTEIN ALGB"/>
    <property type="match status" value="1"/>
</dbReference>
<evidence type="ECO:0000313" key="10">
    <source>
        <dbReference type="EMBL" id="OGM03604.1"/>
    </source>
</evidence>
<dbReference type="PROSITE" id="PS50110">
    <property type="entry name" value="RESPONSE_REGULATORY"/>
    <property type="match status" value="1"/>
</dbReference>
<keyword evidence="4" id="KW-0805">Transcription regulation</keyword>
<evidence type="ECO:0000259" key="9">
    <source>
        <dbReference type="PROSITE" id="PS50110"/>
    </source>
</evidence>
<gene>
    <name evidence="10" type="ORF">A2008_06585</name>
</gene>
<dbReference type="CDD" id="cd00009">
    <property type="entry name" value="AAA"/>
    <property type="match status" value="1"/>
</dbReference>
<protein>
    <recommendedName>
        <fullName evidence="12">Fis family transcriptional regulator</fullName>
    </recommendedName>
</protein>
<dbReference type="FunFam" id="3.40.50.2300:FF:000018">
    <property type="entry name" value="DNA-binding transcriptional regulator NtrC"/>
    <property type="match status" value="1"/>
</dbReference>
<dbReference type="PROSITE" id="PS50045">
    <property type="entry name" value="SIGMA54_INTERACT_4"/>
    <property type="match status" value="1"/>
</dbReference>
<dbReference type="GO" id="GO:0006355">
    <property type="term" value="P:regulation of DNA-templated transcription"/>
    <property type="evidence" value="ECO:0007669"/>
    <property type="project" value="InterPro"/>
</dbReference>
<keyword evidence="3" id="KW-0067">ATP-binding</keyword>
<keyword evidence="2" id="KW-0547">Nucleotide-binding</keyword>
<proteinExistence type="predicted"/>
<feature type="domain" description="Sigma-54 factor interaction" evidence="8">
    <location>
        <begin position="142"/>
        <end position="372"/>
    </location>
</feature>
<dbReference type="AlphaFoldDB" id="A0A1F7WL92"/>
<evidence type="ECO:0000256" key="5">
    <source>
        <dbReference type="ARBA" id="ARBA00023125"/>
    </source>
</evidence>
<name>A0A1F7WL92_9BACT</name>
<dbReference type="Pfam" id="PF02954">
    <property type="entry name" value="HTH_8"/>
    <property type="match status" value="1"/>
</dbReference>
<dbReference type="PROSITE" id="PS00675">
    <property type="entry name" value="SIGMA54_INTERACT_1"/>
    <property type="match status" value="1"/>
</dbReference>
<dbReference type="PROSITE" id="PS00688">
    <property type="entry name" value="SIGMA54_INTERACT_3"/>
    <property type="match status" value="1"/>
</dbReference>
<dbReference type="InterPro" id="IPR009057">
    <property type="entry name" value="Homeodomain-like_sf"/>
</dbReference>
<dbReference type="FunFam" id="3.40.50.300:FF:000006">
    <property type="entry name" value="DNA-binding transcriptional regulator NtrC"/>
    <property type="match status" value="1"/>
</dbReference>
<dbReference type="SUPFAM" id="SSF46689">
    <property type="entry name" value="Homeodomain-like"/>
    <property type="match status" value="1"/>
</dbReference>
<organism evidence="10 11">
    <name type="scientific">Candidatus Wallbacteria bacterium GWC2_49_35</name>
    <dbReference type="NCBI Taxonomy" id="1817813"/>
    <lineage>
        <taxon>Bacteria</taxon>
        <taxon>Candidatus Walliibacteriota</taxon>
    </lineage>
</organism>
<keyword evidence="5" id="KW-0238">DNA-binding</keyword>
<evidence type="ECO:0000256" key="3">
    <source>
        <dbReference type="ARBA" id="ARBA00022840"/>
    </source>
</evidence>
<dbReference type="InterPro" id="IPR027417">
    <property type="entry name" value="P-loop_NTPase"/>
</dbReference>
<dbReference type="STRING" id="1817813.A2008_06585"/>
<dbReference type="GO" id="GO:0043565">
    <property type="term" value="F:sequence-specific DNA binding"/>
    <property type="evidence" value="ECO:0007669"/>
    <property type="project" value="InterPro"/>
</dbReference>
<dbReference type="InterPro" id="IPR025943">
    <property type="entry name" value="Sigma_54_int_dom_ATP-bd_2"/>
</dbReference>
<dbReference type="Gene3D" id="1.10.8.60">
    <property type="match status" value="1"/>
</dbReference>
<keyword evidence="6" id="KW-0804">Transcription</keyword>
<evidence type="ECO:0000256" key="2">
    <source>
        <dbReference type="ARBA" id="ARBA00022741"/>
    </source>
</evidence>
<dbReference type="EMBL" id="MGFH01000160">
    <property type="protein sequence ID" value="OGM03604.1"/>
    <property type="molecule type" value="Genomic_DNA"/>
</dbReference>
<dbReference type="Pfam" id="PF00072">
    <property type="entry name" value="Response_reg"/>
    <property type="match status" value="1"/>
</dbReference>
<feature type="domain" description="Response regulatory" evidence="9">
    <location>
        <begin position="3"/>
        <end position="117"/>
    </location>
</feature>
<evidence type="ECO:0000256" key="6">
    <source>
        <dbReference type="ARBA" id="ARBA00023163"/>
    </source>
</evidence>
<accession>A0A1F7WL92</accession>
<dbReference type="GO" id="GO:0000160">
    <property type="term" value="P:phosphorelay signal transduction system"/>
    <property type="evidence" value="ECO:0007669"/>
    <property type="project" value="InterPro"/>
</dbReference>
<dbReference type="PRINTS" id="PR01590">
    <property type="entry name" value="HTHFIS"/>
</dbReference>
<dbReference type="InterPro" id="IPR001789">
    <property type="entry name" value="Sig_transdc_resp-reg_receiver"/>
</dbReference>
<dbReference type="InterPro" id="IPR058031">
    <property type="entry name" value="AAA_lid_NorR"/>
</dbReference>
<evidence type="ECO:0000256" key="1">
    <source>
        <dbReference type="ARBA" id="ARBA00022553"/>
    </source>
</evidence>
<dbReference type="PROSITE" id="PS00676">
    <property type="entry name" value="SIGMA54_INTERACT_2"/>
    <property type="match status" value="1"/>
</dbReference>
<dbReference type="SUPFAM" id="SSF52172">
    <property type="entry name" value="CheY-like"/>
    <property type="match status" value="1"/>
</dbReference>
<dbReference type="Gene3D" id="3.40.50.2300">
    <property type="match status" value="1"/>
</dbReference>
<reference evidence="10 11" key="1">
    <citation type="journal article" date="2016" name="Nat. Commun.">
        <title>Thousands of microbial genomes shed light on interconnected biogeochemical processes in an aquifer system.</title>
        <authorList>
            <person name="Anantharaman K."/>
            <person name="Brown C.T."/>
            <person name="Hug L.A."/>
            <person name="Sharon I."/>
            <person name="Castelle C.J."/>
            <person name="Probst A.J."/>
            <person name="Thomas B.C."/>
            <person name="Singh A."/>
            <person name="Wilkins M.J."/>
            <person name="Karaoz U."/>
            <person name="Brodie E.L."/>
            <person name="Williams K.H."/>
            <person name="Hubbard S.S."/>
            <person name="Banfield J.F."/>
        </authorList>
    </citation>
    <scope>NUCLEOTIDE SEQUENCE [LARGE SCALE GENOMIC DNA]</scope>
</reference>
<comment type="caution">
    <text evidence="10">The sequence shown here is derived from an EMBL/GenBank/DDBJ whole genome shotgun (WGS) entry which is preliminary data.</text>
</comment>
<dbReference type="Pfam" id="PF25601">
    <property type="entry name" value="AAA_lid_14"/>
    <property type="match status" value="1"/>
</dbReference>